<accession>A0AA97NNH5</accession>
<organism evidence="1">
    <name type="scientific">Pyricularia oryzae (strain Y34)</name>
    <name type="common">Rice blast fungus</name>
    <name type="synonym">Magnaporthe oryzae</name>
    <dbReference type="NCBI Taxonomy" id="1143189"/>
    <lineage>
        <taxon>Eukaryota</taxon>
        <taxon>Fungi</taxon>
        <taxon>Dikarya</taxon>
        <taxon>Ascomycota</taxon>
        <taxon>Pezizomycotina</taxon>
        <taxon>Sordariomycetes</taxon>
        <taxon>Sordariomycetidae</taxon>
        <taxon>Magnaporthales</taxon>
        <taxon>Pyriculariaceae</taxon>
        <taxon>Pyricularia</taxon>
    </lineage>
</organism>
<name>A0AA97NNH5_PYRO3</name>
<protein>
    <submittedName>
        <fullName evidence="1">Uncharacterized protein</fullName>
    </submittedName>
</protein>
<sequence>MSRCTAEGTDHQKPIDTAILWGMLSLDGQTPNLWCKQQLAKSSNCVCSP</sequence>
<gene>
    <name evidence="1" type="ORF">OOU_Y34scaffold00969g48</name>
</gene>
<evidence type="ECO:0000313" key="1">
    <source>
        <dbReference type="EMBL" id="ELQ33363.1"/>
    </source>
</evidence>
<proteinExistence type="predicted"/>
<dbReference type="Proteomes" id="UP000011086">
    <property type="component" value="Unassembled WGS sequence"/>
</dbReference>
<dbReference type="EMBL" id="JH793200">
    <property type="protein sequence ID" value="ELQ33363.1"/>
    <property type="molecule type" value="Genomic_DNA"/>
</dbReference>
<dbReference type="AlphaFoldDB" id="A0AA97NNH5"/>
<reference evidence="1" key="1">
    <citation type="journal article" date="2012" name="PLoS Genet.">
        <title>Comparative analysis of the genomes of two field isolates of the rice blast fungus Magnaporthe oryzae.</title>
        <authorList>
            <person name="Xue M."/>
            <person name="Yang J."/>
            <person name="Li Z."/>
            <person name="Hu S."/>
            <person name="Yao N."/>
            <person name="Dean R.A."/>
            <person name="Zhao W."/>
            <person name="Shen M."/>
            <person name="Zhang H."/>
            <person name="Li C."/>
            <person name="Liu L."/>
            <person name="Cao L."/>
            <person name="Xu X."/>
            <person name="Xing Y."/>
            <person name="Hsiang T."/>
            <person name="Zhang Z."/>
            <person name="Xu J.R."/>
            <person name="Peng Y.L."/>
        </authorList>
    </citation>
    <scope>NUCLEOTIDE SEQUENCE</scope>
    <source>
        <strain evidence="1">Y34</strain>
    </source>
</reference>